<dbReference type="STRING" id="198628.Dda3937_01483"/>
<comment type="similarity">
    <text evidence="1">Belongs to the UPF0065 (bug) family.</text>
</comment>
<protein>
    <submittedName>
        <fullName evidence="2">Putative exported protein</fullName>
    </submittedName>
</protein>
<dbReference type="PANTHER" id="PTHR42928">
    <property type="entry name" value="TRICARBOXYLATE-BINDING PROTEIN"/>
    <property type="match status" value="1"/>
</dbReference>
<evidence type="ECO:0000256" key="1">
    <source>
        <dbReference type="ARBA" id="ARBA00006987"/>
    </source>
</evidence>
<dbReference type="InterPro" id="IPR005064">
    <property type="entry name" value="BUG"/>
</dbReference>
<keyword evidence="3" id="KW-1185">Reference proteome</keyword>
<sequence length="345" mass="38525">MRGCCDGTSVNRLGDEPMAMTRRTFLAGCSSLLLPALYSRGPLAAAPQEGVVMFGYAQTGLGSKVATEVSVLLESQYRERRYRLYNEPGENSIRAVMSTKKSPGDGGVLLMAQSPQLIIFPSIYNRLPYNPLTDFKPLAITGEYTLLLTLGPIVDARVESLDDYVKWVENNPEFSNIGFAQFGSPGHMAQLVLGREKNVALQPQSYYGTSMIVDDLLNGHLAAAFLISGNSLDLYKNGKLRAIASTSRLRQPGVDDVPTCREQGIPSMNINGWYAWLAPASMPDRVYRPLADAMQRTIVSYDYLEMLRKYYLKPVYDNPDKIRQRIQQEQAYYAELVETYRVSKV</sequence>
<gene>
    <name evidence="2" type="ordered locus">Dda3937_01483</name>
</gene>
<dbReference type="Proteomes" id="UP000006859">
    <property type="component" value="Chromosome"/>
</dbReference>
<organism evidence="2 3">
    <name type="scientific">Dickeya dadantii (strain 3937)</name>
    <name type="common">Erwinia chrysanthemi (strain 3937)</name>
    <dbReference type="NCBI Taxonomy" id="198628"/>
    <lineage>
        <taxon>Bacteria</taxon>
        <taxon>Pseudomonadati</taxon>
        <taxon>Pseudomonadota</taxon>
        <taxon>Gammaproteobacteria</taxon>
        <taxon>Enterobacterales</taxon>
        <taxon>Pectobacteriaceae</taxon>
        <taxon>Dickeya</taxon>
    </lineage>
</organism>
<accession>E0SBQ7</accession>
<dbReference type="eggNOG" id="COG3181">
    <property type="taxonomic scope" value="Bacteria"/>
</dbReference>
<dbReference type="HOGENOM" id="CLU_045683_0_1_6"/>
<dbReference type="Gene3D" id="3.40.190.150">
    <property type="entry name" value="Bordetella uptake gene, domain 1"/>
    <property type="match status" value="1"/>
</dbReference>
<dbReference type="CDD" id="cd07012">
    <property type="entry name" value="PBP2_Bug_TTT"/>
    <property type="match status" value="1"/>
</dbReference>
<dbReference type="EMBL" id="CP002038">
    <property type="protein sequence ID" value="ADM97205.1"/>
    <property type="molecule type" value="Genomic_DNA"/>
</dbReference>
<proteinExistence type="inferred from homology"/>
<evidence type="ECO:0000313" key="3">
    <source>
        <dbReference type="Proteomes" id="UP000006859"/>
    </source>
</evidence>
<dbReference type="Pfam" id="PF03401">
    <property type="entry name" value="TctC"/>
    <property type="match status" value="1"/>
</dbReference>
<dbReference type="AlphaFoldDB" id="E0SBQ7"/>
<dbReference type="PANTHER" id="PTHR42928:SF5">
    <property type="entry name" value="BLR1237 PROTEIN"/>
    <property type="match status" value="1"/>
</dbReference>
<name>E0SBQ7_DICD3</name>
<reference evidence="2 3" key="1">
    <citation type="journal article" date="2011" name="J. Bacteriol.">
        <title>Genome sequence of the plant-pathogenic bacterium Dickeya dadantii 3937.</title>
        <authorList>
            <person name="Glasner J.D."/>
            <person name="Yang C.H."/>
            <person name="Reverchon S."/>
            <person name="Hugouvieux-Cotte-Pattat N."/>
            <person name="Condemine G."/>
            <person name="Bohin J.P."/>
            <person name="Van Gijsegem F."/>
            <person name="Yang S."/>
            <person name="Franza T."/>
            <person name="Expert D."/>
            <person name="Plunkett G. III"/>
            <person name="San Francisco M.J."/>
            <person name="Charkowski A.O."/>
            <person name="Py B."/>
            <person name="Bell K."/>
            <person name="Rauscher L."/>
            <person name="Rodriguez-Palenzuela P."/>
            <person name="Toussaint A."/>
            <person name="Holeva M.C."/>
            <person name="He S.Y."/>
            <person name="Douet V."/>
            <person name="Boccara M."/>
            <person name="Blanco C."/>
            <person name="Toth I."/>
            <person name="Anderson B.D."/>
            <person name="Biehl B.S."/>
            <person name="Mau B."/>
            <person name="Flynn S.M."/>
            <person name="Barras F."/>
            <person name="Lindeberg M."/>
            <person name="Birch P.R."/>
            <person name="Tsuyumu S."/>
            <person name="Shi X."/>
            <person name="Hibbing M."/>
            <person name="Yap M.N."/>
            <person name="Carpentier M."/>
            <person name="Dassa E."/>
            <person name="Umehara M."/>
            <person name="Kim J.F."/>
            <person name="Rusch M."/>
            <person name="Soni P."/>
            <person name="Mayhew G.F."/>
            <person name="Fouts D.E."/>
            <person name="Gill S.R."/>
            <person name="Blattner F.R."/>
            <person name="Keen N.T."/>
            <person name="Perna N.T."/>
        </authorList>
    </citation>
    <scope>NUCLEOTIDE SEQUENCE [LARGE SCALE GENOMIC DNA]</scope>
    <source>
        <strain evidence="2 3">3937</strain>
    </source>
</reference>
<evidence type="ECO:0000313" key="2">
    <source>
        <dbReference type="EMBL" id="ADM97205.1"/>
    </source>
</evidence>
<dbReference type="KEGG" id="ddd:Dda3937_01483"/>
<dbReference type="InterPro" id="IPR042100">
    <property type="entry name" value="Bug_dom1"/>
</dbReference>
<dbReference type="Gene3D" id="3.40.190.10">
    <property type="entry name" value="Periplasmic binding protein-like II"/>
    <property type="match status" value="1"/>
</dbReference>